<sequence>MKNGRKQTAGRARLARRGRAAALGALLVLALFAGAAGAQALLIDAAQELPNTFTPGRVTCAVEETFDGRVKQDVRVENTGNADAYIRVALVTYLTGADGAVDGAQAAPALEFAPGEGWVLHEDGYYYYTQPVAPGAQTGALIGSLTLAPGQVVDVIASAVQSAPARAVADAWGVTIAPGSVAAAG</sequence>
<proteinExistence type="predicted"/>
<reference evidence="1" key="1">
    <citation type="submission" date="2020-10" db="EMBL/GenBank/DDBJ databases">
        <authorList>
            <person name="Gilroy R."/>
        </authorList>
    </citation>
    <scope>NUCLEOTIDE SEQUENCE</scope>
    <source>
        <strain evidence="1">ChiGjej2B2-16831</strain>
    </source>
</reference>
<gene>
    <name evidence="1" type="ORF">IAD24_03635</name>
</gene>
<reference evidence="1" key="2">
    <citation type="journal article" date="2021" name="PeerJ">
        <title>Extensive microbial diversity within the chicken gut microbiome revealed by metagenomics and culture.</title>
        <authorList>
            <person name="Gilroy R."/>
            <person name="Ravi A."/>
            <person name="Getino M."/>
            <person name="Pursley I."/>
            <person name="Horton D.L."/>
            <person name="Alikhan N.F."/>
            <person name="Baker D."/>
            <person name="Gharbi K."/>
            <person name="Hall N."/>
            <person name="Watson M."/>
            <person name="Adriaenssens E.M."/>
            <person name="Foster-Nyarko E."/>
            <person name="Jarju S."/>
            <person name="Secka A."/>
            <person name="Antonio M."/>
            <person name="Oren A."/>
            <person name="Chaudhuri R.R."/>
            <person name="La Ragione R."/>
            <person name="Hildebrand F."/>
            <person name="Pallen M.J."/>
        </authorList>
    </citation>
    <scope>NUCLEOTIDE SEQUENCE</scope>
    <source>
        <strain evidence="1">ChiGjej2B2-16831</strain>
    </source>
</reference>
<dbReference type="Proteomes" id="UP000824128">
    <property type="component" value="Unassembled WGS sequence"/>
</dbReference>
<protein>
    <submittedName>
        <fullName evidence="1">Uncharacterized protein</fullName>
    </submittedName>
</protein>
<dbReference type="AlphaFoldDB" id="A0A9D1N335"/>
<name>A0A9D1N335_9FIRM</name>
<organism evidence="1 2">
    <name type="scientific">Candidatus Aphodomorpha intestinavium</name>
    <dbReference type="NCBI Taxonomy" id="2840672"/>
    <lineage>
        <taxon>Bacteria</taxon>
        <taxon>Bacillati</taxon>
        <taxon>Bacillota</taxon>
        <taxon>Clostridia</taxon>
        <taxon>Eubacteriales</taxon>
        <taxon>Candidatus Aphodomorpha</taxon>
    </lineage>
</organism>
<accession>A0A9D1N335</accession>
<comment type="caution">
    <text evidence="1">The sequence shown here is derived from an EMBL/GenBank/DDBJ whole genome shotgun (WGS) entry which is preliminary data.</text>
</comment>
<dbReference type="EMBL" id="DVNZ01000117">
    <property type="protein sequence ID" value="HIU94229.1"/>
    <property type="molecule type" value="Genomic_DNA"/>
</dbReference>
<evidence type="ECO:0000313" key="1">
    <source>
        <dbReference type="EMBL" id="HIU94229.1"/>
    </source>
</evidence>
<evidence type="ECO:0000313" key="2">
    <source>
        <dbReference type="Proteomes" id="UP000824128"/>
    </source>
</evidence>